<reference evidence="1 2" key="1">
    <citation type="submission" date="2015-11" db="EMBL/GenBank/DDBJ databases">
        <title>Exploring the genomic traits of fungus-feeding bacterial genus Collimonas.</title>
        <authorList>
            <person name="Song C."/>
            <person name="Schmidt R."/>
            <person name="de Jager V."/>
            <person name="Krzyzanowska D."/>
            <person name="Jongedijk E."/>
            <person name="Cankar K."/>
            <person name="Beekwilder J."/>
            <person name="van Veen A."/>
            <person name="de Boer W."/>
            <person name="van Veen J.A."/>
            <person name="Garbeva P."/>
        </authorList>
    </citation>
    <scope>NUCLEOTIDE SEQUENCE [LARGE SCALE GENOMIC DNA]</scope>
    <source>
        <strain evidence="1 2">Ter6</strain>
    </source>
</reference>
<protein>
    <submittedName>
        <fullName evidence="1">Uncharacterized protein</fullName>
    </submittedName>
</protein>
<evidence type="ECO:0000313" key="2">
    <source>
        <dbReference type="Proteomes" id="UP000072421"/>
    </source>
</evidence>
<gene>
    <name evidence="1" type="ORF">CFter6_2842</name>
</gene>
<dbReference type="EMBL" id="CP013232">
    <property type="protein sequence ID" value="AMO95508.1"/>
    <property type="molecule type" value="Genomic_DNA"/>
</dbReference>
<proteinExistence type="predicted"/>
<dbReference type="Proteomes" id="UP000072421">
    <property type="component" value="Chromosome"/>
</dbReference>
<sequence>MLRGLMPKLFSSSGKVSIFGKEMIDFASCFVTGGRISHL</sequence>
<accession>A0A127PCI6</accession>
<name>A0A127PCI6_9BURK</name>
<organism evidence="1">
    <name type="scientific">Collimonas fungivorans</name>
    <dbReference type="NCBI Taxonomy" id="158899"/>
    <lineage>
        <taxon>Bacteria</taxon>
        <taxon>Pseudomonadati</taxon>
        <taxon>Pseudomonadota</taxon>
        <taxon>Betaproteobacteria</taxon>
        <taxon>Burkholderiales</taxon>
        <taxon>Oxalobacteraceae</taxon>
        <taxon>Collimonas</taxon>
    </lineage>
</organism>
<dbReference type="AlphaFoldDB" id="A0A127PCI6"/>
<evidence type="ECO:0000313" key="1">
    <source>
        <dbReference type="EMBL" id="AMO95508.1"/>
    </source>
</evidence>